<evidence type="ECO:0000256" key="9">
    <source>
        <dbReference type="SAM" id="MobiDB-lite"/>
    </source>
</evidence>
<gene>
    <name evidence="8 10" type="primary">rpsF</name>
    <name evidence="10" type="ORF">G3M70_17205</name>
</gene>
<dbReference type="InterPro" id="IPR014717">
    <property type="entry name" value="Transl_elong_EF1B/ribsomal_bS6"/>
</dbReference>
<name>A0A7T0BZQ1_9BACT</name>
<protein>
    <recommendedName>
        <fullName evidence="7 8">Small ribosomal subunit protein bS6</fullName>
    </recommendedName>
</protein>
<keyword evidence="3 8" id="KW-0694">RNA-binding</keyword>
<evidence type="ECO:0000313" key="11">
    <source>
        <dbReference type="Proteomes" id="UP000594688"/>
    </source>
</evidence>
<comment type="function">
    <text evidence="6 8">Binds together with bS18 to 16S ribosomal RNA.</text>
</comment>
<dbReference type="AlphaFoldDB" id="A0A7T0BZQ1"/>
<evidence type="ECO:0000256" key="2">
    <source>
        <dbReference type="ARBA" id="ARBA00022730"/>
    </source>
</evidence>
<dbReference type="PROSITE" id="PS01048">
    <property type="entry name" value="RIBOSOMAL_S6"/>
    <property type="match status" value="1"/>
</dbReference>
<evidence type="ECO:0000256" key="3">
    <source>
        <dbReference type="ARBA" id="ARBA00022884"/>
    </source>
</evidence>
<organism evidence="10 11">
    <name type="scientific">Candidatus Nitronauta litoralis</name>
    <dbReference type="NCBI Taxonomy" id="2705533"/>
    <lineage>
        <taxon>Bacteria</taxon>
        <taxon>Pseudomonadati</taxon>
        <taxon>Nitrospinota/Tectimicrobiota group</taxon>
        <taxon>Nitrospinota</taxon>
        <taxon>Nitrospinia</taxon>
        <taxon>Nitrospinales</taxon>
        <taxon>Nitrospinaceae</taxon>
        <taxon>Candidatus Nitronauta</taxon>
    </lineage>
</organism>
<dbReference type="KEGG" id="nli:G3M70_17205"/>
<dbReference type="PANTHER" id="PTHR21011:SF1">
    <property type="entry name" value="SMALL RIBOSOMAL SUBUNIT PROTEIN BS6M"/>
    <property type="match status" value="1"/>
</dbReference>
<dbReference type="NCBIfam" id="TIGR00166">
    <property type="entry name" value="S6"/>
    <property type="match status" value="1"/>
</dbReference>
<reference evidence="10 11" key="1">
    <citation type="submission" date="2020-02" db="EMBL/GenBank/DDBJ databases">
        <title>Genomic and physiological characterization of two novel Nitrospinaceae genera.</title>
        <authorList>
            <person name="Mueller A.J."/>
            <person name="Jung M.-Y."/>
            <person name="Strachan C.R."/>
            <person name="Herbold C.W."/>
            <person name="Kirkegaard R.H."/>
            <person name="Daims H."/>
        </authorList>
    </citation>
    <scope>NUCLEOTIDE SEQUENCE [LARGE SCALE GENOMIC DNA]</scope>
    <source>
        <strain evidence="10">EB</strain>
    </source>
</reference>
<dbReference type="Proteomes" id="UP000594688">
    <property type="component" value="Chromosome"/>
</dbReference>
<dbReference type="GO" id="GO:0070181">
    <property type="term" value="F:small ribosomal subunit rRNA binding"/>
    <property type="evidence" value="ECO:0007669"/>
    <property type="project" value="TreeGrafter"/>
</dbReference>
<feature type="region of interest" description="Disordered" evidence="9">
    <location>
        <begin position="107"/>
        <end position="150"/>
    </location>
</feature>
<dbReference type="GO" id="GO:0005840">
    <property type="term" value="C:ribosome"/>
    <property type="evidence" value="ECO:0007669"/>
    <property type="project" value="UniProtKB-KW"/>
</dbReference>
<proteinExistence type="inferred from homology"/>
<dbReference type="InterPro" id="IPR020815">
    <property type="entry name" value="Ribosomal_bS6_CS"/>
</dbReference>
<feature type="compositionally biased region" description="Basic and acidic residues" evidence="9">
    <location>
        <begin position="117"/>
        <end position="150"/>
    </location>
</feature>
<keyword evidence="4 8" id="KW-0689">Ribosomal protein</keyword>
<dbReference type="GO" id="GO:1990904">
    <property type="term" value="C:ribonucleoprotein complex"/>
    <property type="evidence" value="ECO:0007669"/>
    <property type="project" value="UniProtKB-KW"/>
</dbReference>
<dbReference type="PANTHER" id="PTHR21011">
    <property type="entry name" value="MITOCHONDRIAL 28S RIBOSOMAL PROTEIN S6"/>
    <property type="match status" value="1"/>
</dbReference>
<evidence type="ECO:0000256" key="8">
    <source>
        <dbReference type="HAMAP-Rule" id="MF_00360"/>
    </source>
</evidence>
<dbReference type="GO" id="GO:0006412">
    <property type="term" value="P:translation"/>
    <property type="evidence" value="ECO:0007669"/>
    <property type="project" value="UniProtKB-UniRule"/>
</dbReference>
<comment type="similarity">
    <text evidence="1 8">Belongs to the bacterial ribosomal protein bS6 family.</text>
</comment>
<keyword evidence="5 8" id="KW-0687">Ribonucleoprotein</keyword>
<dbReference type="EMBL" id="CP048685">
    <property type="protein sequence ID" value="QPJ63517.1"/>
    <property type="molecule type" value="Genomic_DNA"/>
</dbReference>
<accession>A0A7T0BZQ1</accession>
<dbReference type="SUPFAM" id="SSF54995">
    <property type="entry name" value="Ribosomal protein S6"/>
    <property type="match status" value="1"/>
</dbReference>
<dbReference type="Gene3D" id="3.30.70.60">
    <property type="match status" value="1"/>
</dbReference>
<dbReference type="InterPro" id="IPR035980">
    <property type="entry name" value="Ribosomal_bS6_sf"/>
</dbReference>
<keyword evidence="2 8" id="KW-0699">rRNA-binding</keyword>
<sequence length="150" mass="17573">MRHYQTVIILKPDLDEGHVDQAVEKLNELLEKCDGKDTRLEKWGKKRLAYRIKKNKFGYYLNWFHTCDPSRIADFEKELQLYDLVIKYMVIRLEEKDLDRLLKPIEETAAEEASGEGTEKAGESSDKKEPENKEQEKKEPEKKEESPASA</sequence>
<evidence type="ECO:0000256" key="5">
    <source>
        <dbReference type="ARBA" id="ARBA00023274"/>
    </source>
</evidence>
<evidence type="ECO:0000256" key="1">
    <source>
        <dbReference type="ARBA" id="ARBA00009512"/>
    </source>
</evidence>
<evidence type="ECO:0000256" key="4">
    <source>
        <dbReference type="ARBA" id="ARBA00022980"/>
    </source>
</evidence>
<dbReference type="InterPro" id="IPR000529">
    <property type="entry name" value="Ribosomal_bS6"/>
</dbReference>
<dbReference type="Pfam" id="PF01250">
    <property type="entry name" value="Ribosomal_S6"/>
    <property type="match status" value="1"/>
</dbReference>
<dbReference type="GO" id="GO:0005737">
    <property type="term" value="C:cytoplasm"/>
    <property type="evidence" value="ECO:0007669"/>
    <property type="project" value="UniProtKB-ARBA"/>
</dbReference>
<dbReference type="HAMAP" id="MF_00360">
    <property type="entry name" value="Ribosomal_bS6"/>
    <property type="match status" value="1"/>
</dbReference>
<evidence type="ECO:0000256" key="6">
    <source>
        <dbReference type="ARBA" id="ARBA00035104"/>
    </source>
</evidence>
<dbReference type="InterPro" id="IPR020814">
    <property type="entry name" value="Ribosomal_S6_plastid/chlpt"/>
</dbReference>
<evidence type="ECO:0000313" key="10">
    <source>
        <dbReference type="EMBL" id="QPJ63517.1"/>
    </source>
</evidence>
<dbReference type="CDD" id="cd00473">
    <property type="entry name" value="bS6"/>
    <property type="match status" value="1"/>
</dbReference>
<evidence type="ECO:0000256" key="7">
    <source>
        <dbReference type="ARBA" id="ARBA00035294"/>
    </source>
</evidence>
<dbReference type="GO" id="GO:0003735">
    <property type="term" value="F:structural constituent of ribosome"/>
    <property type="evidence" value="ECO:0007669"/>
    <property type="project" value="InterPro"/>
</dbReference>